<gene>
    <name evidence="4" type="ORF">DPV83_06570</name>
</gene>
<evidence type="ECO:0000313" key="5">
    <source>
        <dbReference type="Proteomes" id="UP000253998"/>
    </source>
</evidence>
<feature type="chain" id="PRO_5032755409" description="Type IV secretion system putative lipoprotein virB7" evidence="3">
    <location>
        <begin position="19"/>
        <end position="62"/>
    </location>
</feature>
<evidence type="ECO:0000256" key="3">
    <source>
        <dbReference type="SAM" id="SignalP"/>
    </source>
</evidence>
<evidence type="ECO:0000313" key="4">
    <source>
        <dbReference type="EMBL" id="RDE70658.1"/>
    </source>
</evidence>
<dbReference type="EMBL" id="QEPM01000004">
    <property type="protein sequence ID" value="RDE70658.1"/>
    <property type="molecule type" value="Genomic_DNA"/>
</dbReference>
<proteinExistence type="predicted"/>
<accession>A0A8B2U6F8</accession>
<dbReference type="InterPro" id="IPR012640">
    <property type="entry name" value="Membr_lipoprot_lipid_attach_CS"/>
</dbReference>
<dbReference type="Pfam" id="PF08139">
    <property type="entry name" value="LPAM_1"/>
    <property type="match status" value="1"/>
</dbReference>
<keyword evidence="2 3" id="KW-0732">Signal</keyword>
<organism evidence="4 5">
    <name type="scientific">Aggregatibacter segnis</name>
    <dbReference type="NCBI Taxonomy" id="739"/>
    <lineage>
        <taxon>Bacteria</taxon>
        <taxon>Pseudomonadati</taxon>
        <taxon>Pseudomonadota</taxon>
        <taxon>Gammaproteobacteria</taxon>
        <taxon>Pasteurellales</taxon>
        <taxon>Pasteurellaceae</taxon>
        <taxon>Aggregatibacter</taxon>
    </lineage>
</organism>
<dbReference type="Proteomes" id="UP000253998">
    <property type="component" value="Unassembled WGS sequence"/>
</dbReference>
<dbReference type="AlphaFoldDB" id="A0A8B2U6F8"/>
<sequence length="62" mass="6687">MKKSILLLSMVLTLAACSSDDARKDENSLPPGIMQPVEGTGAIAGGSWMPEIQQQRMPINMQ</sequence>
<comment type="caution">
    <text evidence="4">The sequence shown here is derived from an EMBL/GenBank/DDBJ whole genome shotgun (WGS) entry which is preliminary data.</text>
</comment>
<reference evidence="4 5" key="1">
    <citation type="submission" date="2018-05" db="EMBL/GenBank/DDBJ databases">
        <title>Draft Genome Sequences for a Diverse set of 7 Haemophilus Species.</title>
        <authorList>
            <person name="Nichols M."/>
            <person name="Topaz N."/>
            <person name="Wang X."/>
            <person name="Wang X."/>
            <person name="Boxrud D."/>
        </authorList>
    </citation>
    <scope>NUCLEOTIDE SEQUENCE [LARGE SCALE GENOMIC DNA]</scope>
    <source>
        <strain evidence="4 5">C2001002503</strain>
    </source>
</reference>
<evidence type="ECO:0000256" key="2">
    <source>
        <dbReference type="ARBA" id="ARBA00022729"/>
    </source>
</evidence>
<name>A0A8B2U6F8_9PAST</name>
<protein>
    <recommendedName>
        <fullName evidence="1">Type IV secretion system putative lipoprotein virB7</fullName>
    </recommendedName>
</protein>
<feature type="signal peptide" evidence="3">
    <location>
        <begin position="1"/>
        <end position="18"/>
    </location>
</feature>
<dbReference type="RefSeq" id="WP_109433137.1">
    <property type="nucleotide sequence ID" value="NZ_JBQMXW010000008.1"/>
</dbReference>
<evidence type="ECO:0000256" key="1">
    <source>
        <dbReference type="ARBA" id="ARBA00017922"/>
    </source>
</evidence>
<dbReference type="PROSITE" id="PS51257">
    <property type="entry name" value="PROKAR_LIPOPROTEIN"/>
    <property type="match status" value="1"/>
</dbReference>